<name>A0AAW8SV11_9ENTE</name>
<comment type="cofactor">
    <cofactor evidence="1">
        <name>Zn(2+)</name>
        <dbReference type="ChEBI" id="CHEBI:29105"/>
    </cofactor>
</comment>
<protein>
    <recommendedName>
        <fullName evidence="4 10">Phosphate propanoyltransferase</fullName>
        <ecNumber evidence="3 10">2.3.1.222</ecNumber>
    </recommendedName>
</protein>
<evidence type="ECO:0000256" key="9">
    <source>
        <dbReference type="ARBA" id="ARBA00047589"/>
    </source>
</evidence>
<evidence type="ECO:0000256" key="6">
    <source>
        <dbReference type="ARBA" id="ARBA00022723"/>
    </source>
</evidence>
<evidence type="ECO:0000256" key="8">
    <source>
        <dbReference type="ARBA" id="ARBA00023315"/>
    </source>
</evidence>
<dbReference type="PANTHER" id="PTHR39453:SF1">
    <property type="entry name" value="PHOSPHATE PROPANOYLTRANSFERASE"/>
    <property type="match status" value="1"/>
</dbReference>
<dbReference type="Proteomes" id="UP001249240">
    <property type="component" value="Unassembled WGS sequence"/>
</dbReference>
<dbReference type="GO" id="GO:0016747">
    <property type="term" value="F:acyltransferase activity, transferring groups other than amino-acyl groups"/>
    <property type="evidence" value="ECO:0007669"/>
    <property type="project" value="InterPro"/>
</dbReference>
<comment type="caution">
    <text evidence="11">The sequence shown here is derived from an EMBL/GenBank/DDBJ whole genome shotgun (WGS) entry which is preliminary data.</text>
</comment>
<dbReference type="AlphaFoldDB" id="A0AAW8SV11"/>
<proteinExistence type="inferred from homology"/>
<organism evidence="11 12">
    <name type="scientific">Enterococcus raffinosus</name>
    <dbReference type="NCBI Taxonomy" id="71452"/>
    <lineage>
        <taxon>Bacteria</taxon>
        <taxon>Bacillati</taxon>
        <taxon>Bacillota</taxon>
        <taxon>Bacilli</taxon>
        <taxon>Lactobacillales</taxon>
        <taxon>Enterococcaceae</taxon>
        <taxon>Enterococcus</taxon>
    </lineage>
</organism>
<comment type="catalytic activity">
    <reaction evidence="9 10">
        <text>propanoyl-CoA + phosphate = propanoyl phosphate + CoA</text>
        <dbReference type="Rhea" id="RHEA:28046"/>
        <dbReference type="ChEBI" id="CHEBI:43474"/>
        <dbReference type="ChEBI" id="CHEBI:57287"/>
        <dbReference type="ChEBI" id="CHEBI:57392"/>
        <dbReference type="ChEBI" id="CHEBI:58933"/>
        <dbReference type="EC" id="2.3.1.222"/>
    </reaction>
</comment>
<sequence length="210" mass="23876">MNNYSVEEIRKIVREVLLEMQAETFPIGISNRHIHLTEEHFNILFPNETIEPLKPLKQPGEFASKQTVSLVGAKGEIKKVRILGPLRKRSQVEISKTDARNLGLQPPIRLSGNLDDAVEIMIRSKAAELTIPAAIIAKRHIHLNFQDLERLKLKEGQIVSVEIFEGTRRTIFHDVELRPGKNFVLEMHVDTDEANAADIQPNTRGRIIKE</sequence>
<comment type="similarity">
    <text evidence="2 10">Belongs to the PduL family.</text>
</comment>
<evidence type="ECO:0000256" key="10">
    <source>
        <dbReference type="PIRNR" id="PIRNR010130"/>
    </source>
</evidence>
<dbReference type="PIRSF" id="PIRSF010130">
    <property type="entry name" value="PduL"/>
    <property type="match status" value="1"/>
</dbReference>
<dbReference type="NCBIfam" id="NF011652">
    <property type="entry name" value="PRK15070.1"/>
    <property type="match status" value="1"/>
</dbReference>
<dbReference type="PANTHER" id="PTHR39453">
    <property type="entry name" value="PHOSPHATE PROPANOYLTRANSFERASE"/>
    <property type="match status" value="1"/>
</dbReference>
<dbReference type="InterPro" id="IPR008300">
    <property type="entry name" value="PTAC"/>
</dbReference>
<evidence type="ECO:0000256" key="1">
    <source>
        <dbReference type="ARBA" id="ARBA00001947"/>
    </source>
</evidence>
<evidence type="ECO:0000313" key="12">
    <source>
        <dbReference type="Proteomes" id="UP001249240"/>
    </source>
</evidence>
<dbReference type="EC" id="2.3.1.222" evidence="3 10"/>
<keyword evidence="8 10" id="KW-0012">Acyltransferase</keyword>
<comment type="function">
    <text evidence="10">Involved in 1,2-propanediol (1,2-PD) degradation by catalyzing the conversion of propanoyl-CoA to propanoyl-phosphate.</text>
</comment>
<evidence type="ECO:0000256" key="3">
    <source>
        <dbReference type="ARBA" id="ARBA00012206"/>
    </source>
</evidence>
<evidence type="ECO:0000313" key="11">
    <source>
        <dbReference type="EMBL" id="MDT2538693.1"/>
    </source>
</evidence>
<dbReference type="RefSeq" id="WP_010746537.1">
    <property type="nucleotide sequence ID" value="NZ_BAAAXM010000040.1"/>
</dbReference>
<dbReference type="EMBL" id="JARPXM010000010">
    <property type="protein sequence ID" value="MDT2538693.1"/>
    <property type="molecule type" value="Genomic_DNA"/>
</dbReference>
<gene>
    <name evidence="11" type="primary">pduL</name>
    <name evidence="11" type="ORF">P7D78_11165</name>
</gene>
<evidence type="ECO:0000256" key="4">
    <source>
        <dbReference type="ARBA" id="ARBA00020837"/>
    </source>
</evidence>
<keyword evidence="6" id="KW-0479">Metal-binding</keyword>
<dbReference type="GO" id="GO:0046872">
    <property type="term" value="F:metal ion binding"/>
    <property type="evidence" value="ECO:0007669"/>
    <property type="project" value="UniProtKB-KW"/>
</dbReference>
<evidence type="ECO:0000256" key="7">
    <source>
        <dbReference type="ARBA" id="ARBA00022833"/>
    </source>
</evidence>
<comment type="pathway">
    <text evidence="10">Polyol metabolism; 1,2-propanediol degradation.</text>
</comment>
<keyword evidence="5 10" id="KW-0808">Transferase</keyword>
<dbReference type="Pfam" id="PF06130">
    <property type="entry name" value="PTAC"/>
    <property type="match status" value="1"/>
</dbReference>
<reference evidence="11" key="1">
    <citation type="submission" date="2023-03" db="EMBL/GenBank/DDBJ databases">
        <authorList>
            <person name="Shen W."/>
            <person name="Cai J."/>
        </authorList>
    </citation>
    <scope>NUCLEOTIDE SEQUENCE</scope>
    <source>
        <strain evidence="11">B646-2</strain>
    </source>
</reference>
<evidence type="ECO:0000256" key="5">
    <source>
        <dbReference type="ARBA" id="ARBA00022679"/>
    </source>
</evidence>
<evidence type="ECO:0000256" key="2">
    <source>
        <dbReference type="ARBA" id="ARBA00007342"/>
    </source>
</evidence>
<accession>A0AAW8SV11</accession>
<keyword evidence="7" id="KW-0862">Zinc</keyword>